<evidence type="ECO:0000256" key="10">
    <source>
        <dbReference type="SAM" id="Phobius"/>
    </source>
</evidence>
<keyword evidence="6" id="KW-0560">Oxidoreductase</keyword>
<comment type="caution">
    <text evidence="13">The sequence shown here is derived from an EMBL/GenBank/DDBJ whole genome shotgun (WGS) entry which is preliminary data.</text>
</comment>
<evidence type="ECO:0008006" key="15">
    <source>
        <dbReference type="Google" id="ProtNLM"/>
    </source>
</evidence>
<keyword evidence="7 10" id="KW-0472">Membrane</keyword>
<feature type="transmembrane region" description="Helical" evidence="10">
    <location>
        <begin position="238"/>
        <end position="260"/>
    </location>
</feature>
<feature type="transmembrane region" description="Helical" evidence="10">
    <location>
        <begin position="266"/>
        <end position="285"/>
    </location>
</feature>
<dbReference type="InterPro" id="IPR012336">
    <property type="entry name" value="Thioredoxin-like_fold"/>
</dbReference>
<dbReference type="RefSeq" id="WP_116848535.1">
    <property type="nucleotide sequence ID" value="NZ_QTJU01000007.1"/>
</dbReference>
<feature type="transmembrane region" description="Helical" evidence="10">
    <location>
        <begin position="335"/>
        <end position="354"/>
    </location>
</feature>
<feature type="transmembrane region" description="Helical" evidence="10">
    <location>
        <begin position="155"/>
        <end position="177"/>
    </location>
</feature>
<dbReference type="GO" id="GO:0016491">
    <property type="term" value="F:oxidoreductase activity"/>
    <property type="evidence" value="ECO:0007669"/>
    <property type="project" value="UniProtKB-KW"/>
</dbReference>
<evidence type="ECO:0000256" key="8">
    <source>
        <dbReference type="ARBA" id="ARBA00023157"/>
    </source>
</evidence>
<feature type="transmembrane region" description="Helical" evidence="10">
    <location>
        <begin position="183"/>
        <end position="204"/>
    </location>
</feature>
<keyword evidence="4" id="KW-0874">Quinone</keyword>
<evidence type="ECO:0000256" key="1">
    <source>
        <dbReference type="ARBA" id="ARBA00004141"/>
    </source>
</evidence>
<evidence type="ECO:0000256" key="9">
    <source>
        <dbReference type="ARBA" id="ARBA00023284"/>
    </source>
</evidence>
<reference evidence="13 14" key="1">
    <citation type="submission" date="2018-08" db="EMBL/GenBank/DDBJ databases">
        <title>Chitinophagaceae sp. K23C18032701, a novel bacterium isolated from forest soil.</title>
        <authorList>
            <person name="Wang C."/>
        </authorList>
    </citation>
    <scope>NUCLEOTIDE SEQUENCE [LARGE SCALE GENOMIC DNA]</scope>
    <source>
        <strain evidence="13 14">K23C18032701</strain>
    </source>
</reference>
<dbReference type="AlphaFoldDB" id="A0A3E1NG04"/>
<keyword evidence="3 10" id="KW-0812">Transmembrane</keyword>
<dbReference type="EMBL" id="QTJU01000007">
    <property type="protein sequence ID" value="RFM26751.1"/>
    <property type="molecule type" value="Genomic_DNA"/>
</dbReference>
<keyword evidence="5 10" id="KW-1133">Transmembrane helix</keyword>
<dbReference type="CDD" id="cd12921">
    <property type="entry name" value="VKOR_4"/>
    <property type="match status" value="1"/>
</dbReference>
<proteinExistence type="inferred from homology"/>
<dbReference type="InterPro" id="IPR012932">
    <property type="entry name" value="VKOR"/>
</dbReference>
<keyword evidence="9" id="KW-0676">Redox-active center</keyword>
<dbReference type="Gene3D" id="3.40.30.10">
    <property type="entry name" value="Glutaredoxin"/>
    <property type="match status" value="1"/>
</dbReference>
<comment type="similarity">
    <text evidence="2">Belongs to the VKOR family.</text>
</comment>
<dbReference type="Proteomes" id="UP000261284">
    <property type="component" value="Unassembled WGS sequence"/>
</dbReference>
<evidence type="ECO:0000256" key="3">
    <source>
        <dbReference type="ARBA" id="ARBA00022692"/>
    </source>
</evidence>
<evidence type="ECO:0000256" key="2">
    <source>
        <dbReference type="ARBA" id="ARBA00006214"/>
    </source>
</evidence>
<evidence type="ECO:0000256" key="4">
    <source>
        <dbReference type="ARBA" id="ARBA00022719"/>
    </source>
</evidence>
<dbReference type="GO" id="GO:0048038">
    <property type="term" value="F:quinone binding"/>
    <property type="evidence" value="ECO:0007669"/>
    <property type="project" value="UniProtKB-KW"/>
</dbReference>
<dbReference type="OrthoDB" id="1100563at2"/>
<dbReference type="SUPFAM" id="SSF52833">
    <property type="entry name" value="Thioredoxin-like"/>
    <property type="match status" value="1"/>
</dbReference>
<evidence type="ECO:0000313" key="13">
    <source>
        <dbReference type="EMBL" id="RFM26751.1"/>
    </source>
</evidence>
<dbReference type="InterPro" id="IPR038354">
    <property type="entry name" value="VKOR_sf"/>
</dbReference>
<evidence type="ECO:0000313" key="14">
    <source>
        <dbReference type="Proteomes" id="UP000261284"/>
    </source>
</evidence>
<name>A0A3E1NG04_9BACT</name>
<keyword evidence="8" id="KW-1015">Disulfide bond</keyword>
<dbReference type="InterPro" id="IPR036249">
    <property type="entry name" value="Thioredoxin-like_sf"/>
</dbReference>
<keyword evidence="14" id="KW-1185">Reference proteome</keyword>
<gene>
    <name evidence="13" type="ORF">DXN05_17295</name>
</gene>
<comment type="subcellular location">
    <subcellularLocation>
        <location evidence="1">Membrane</location>
        <topology evidence="1">Multi-pass membrane protein</topology>
    </subcellularLocation>
</comment>
<dbReference type="GO" id="GO:0016020">
    <property type="term" value="C:membrane"/>
    <property type="evidence" value="ECO:0007669"/>
    <property type="project" value="UniProtKB-SubCell"/>
</dbReference>
<evidence type="ECO:0000259" key="12">
    <source>
        <dbReference type="Pfam" id="PF13462"/>
    </source>
</evidence>
<protein>
    <recommendedName>
        <fullName evidence="15">Peptidase C39 domain-containing protein</fullName>
    </recommendedName>
</protein>
<accession>A0A3E1NG04</accession>
<evidence type="ECO:0000256" key="6">
    <source>
        <dbReference type="ARBA" id="ARBA00023002"/>
    </source>
</evidence>
<sequence length="560" mass="63196">MLANLEDPRFAEANAIAVTRHLLRLLKIKLSNSTLVRSLEEHPAFPSLLSISDVLSNHRIDNLAAKFDRNNFLIIPTPFISQIIVRNGTAPFTIVDETTDEQVHFLDPETSLWSWCERDAFIGRCTMIVLAAEPSDESGEVDYEKKIAAERRKRLAQVSAILLLPIATTILAVYTLVTQGLSVTIPVLNTMLSVFGLFVTSLLLSHNRSEIGQMLRQVCSINEKTDCHAILHSNAAHIAGFSWSEIGFSYFVGTLLLLTFKGLTNPQVGALLSWMSIFSLPFIGYSIFYQWRIVRRWCVLCLCTQAILLLQFTLNCITNLPSWNQHSFTIFNIDMMVTAGLGYLLPLIVTTTLIRLDKNAREGQASKMELIRMQRNSEIFQALLMRQKRLTEDPGSMGIVIGNPNGKHKLIKVCNPYCGPCAESHSSLHQLVESIPDLQLRIIFTASSAPEDSKAEPVKHILAIAEKNDEHLLNKALDDWYLAEKRDYAAFAEKYPMREELNDSALVDKITMMHSWCEKIKVDFTPSFFVNIPSDAAGDESFYELPPQYKINDLKYFFEG</sequence>
<evidence type="ECO:0000256" key="7">
    <source>
        <dbReference type="ARBA" id="ARBA00023136"/>
    </source>
</evidence>
<evidence type="ECO:0000256" key="5">
    <source>
        <dbReference type="ARBA" id="ARBA00022989"/>
    </source>
</evidence>
<evidence type="ECO:0000259" key="11">
    <source>
        <dbReference type="Pfam" id="PF07884"/>
    </source>
</evidence>
<dbReference type="Pfam" id="PF07884">
    <property type="entry name" value="VKOR"/>
    <property type="match status" value="1"/>
</dbReference>
<feature type="domain" description="Thioredoxin-like fold" evidence="12">
    <location>
        <begin position="397"/>
        <end position="531"/>
    </location>
</feature>
<feature type="transmembrane region" description="Helical" evidence="10">
    <location>
        <begin position="297"/>
        <end position="315"/>
    </location>
</feature>
<organism evidence="13 14">
    <name type="scientific">Deminuibacter soli</name>
    <dbReference type="NCBI Taxonomy" id="2291815"/>
    <lineage>
        <taxon>Bacteria</taxon>
        <taxon>Pseudomonadati</taxon>
        <taxon>Bacteroidota</taxon>
        <taxon>Chitinophagia</taxon>
        <taxon>Chitinophagales</taxon>
        <taxon>Chitinophagaceae</taxon>
        <taxon>Deminuibacter</taxon>
    </lineage>
</organism>
<feature type="domain" description="Vitamin K epoxide reductase" evidence="11">
    <location>
        <begin position="190"/>
        <end position="315"/>
    </location>
</feature>
<dbReference type="Pfam" id="PF13462">
    <property type="entry name" value="Thioredoxin_4"/>
    <property type="match status" value="1"/>
</dbReference>
<dbReference type="Gene3D" id="1.20.1440.130">
    <property type="entry name" value="VKOR domain"/>
    <property type="match status" value="1"/>
</dbReference>